<evidence type="ECO:0000256" key="3">
    <source>
        <dbReference type="HAMAP-Rule" id="MF_00187"/>
    </source>
</evidence>
<name>A0A6J4P4H6_9ACTN</name>
<dbReference type="GO" id="GO:0006777">
    <property type="term" value="P:Mo-molybdopterin cofactor biosynthetic process"/>
    <property type="evidence" value="ECO:0007669"/>
    <property type="project" value="UniProtKB-UniRule"/>
</dbReference>
<comment type="caution">
    <text evidence="3">Lacks conserved residue(s) required for the propagation of feature annotation.</text>
</comment>
<dbReference type="InterPro" id="IPR016193">
    <property type="entry name" value="Cytidine_deaminase-like"/>
</dbReference>
<dbReference type="GO" id="GO:0005737">
    <property type="term" value="C:cytoplasm"/>
    <property type="evidence" value="ECO:0007669"/>
    <property type="project" value="UniProtKB-SubCell"/>
</dbReference>
<organism evidence="4">
    <name type="scientific">uncultured Quadrisphaera sp</name>
    <dbReference type="NCBI Taxonomy" id="904978"/>
    <lineage>
        <taxon>Bacteria</taxon>
        <taxon>Bacillati</taxon>
        <taxon>Actinomycetota</taxon>
        <taxon>Actinomycetes</taxon>
        <taxon>Kineosporiales</taxon>
        <taxon>Kineosporiaceae</taxon>
        <taxon>Quadrisphaera</taxon>
        <taxon>environmental samples</taxon>
    </lineage>
</organism>
<dbReference type="Pfam" id="PF02634">
    <property type="entry name" value="FdhD-NarQ"/>
    <property type="match status" value="1"/>
</dbReference>
<sequence length="301" mass="30353">MAASSTRTPRVRLDVEAGTTARRPDVLATEEPLEVRVGGDPVVVTMRTPGDDTDLALGFLLTEGLLASLDDVERAVHCAVAGPVGMGGDPGAAGGGVPPEAAGNVLDVTLRPGVAAPDLEGRRTFGMTSACGVCGSASIDAVRHRSAHDVAADPVVVDAALLASLPGRLREGQRVFDRTGGLHAAGLFTADGELLAAAEDVGRHNAVDKVLGRAAREVGWPLRGTVLQVSGRASFELVQKALAAGVPVLSAVSAPSSLAVSLAREAGMTLAGFVRAPTVNLYCGEHRVVLAAAGGGATPSS</sequence>
<dbReference type="GO" id="GO:0097163">
    <property type="term" value="F:sulfur carrier activity"/>
    <property type="evidence" value="ECO:0007669"/>
    <property type="project" value="UniProtKB-UniRule"/>
</dbReference>
<dbReference type="PANTHER" id="PTHR30592:SF1">
    <property type="entry name" value="SULFUR CARRIER PROTEIN FDHD"/>
    <property type="match status" value="1"/>
</dbReference>
<comment type="subcellular location">
    <subcellularLocation>
        <location evidence="3">Cytoplasm</location>
    </subcellularLocation>
</comment>
<dbReference type="HAMAP" id="MF_00187">
    <property type="entry name" value="FdhD"/>
    <property type="match status" value="1"/>
</dbReference>
<dbReference type="EMBL" id="CADCUY010000237">
    <property type="protein sequence ID" value="CAA9406023.1"/>
    <property type="molecule type" value="Genomic_DNA"/>
</dbReference>
<dbReference type="Gene3D" id="3.40.140.10">
    <property type="entry name" value="Cytidine Deaminase, domain 2"/>
    <property type="match status" value="1"/>
</dbReference>
<dbReference type="Gene3D" id="3.10.20.10">
    <property type="match status" value="1"/>
</dbReference>
<comment type="similarity">
    <text evidence="3">Belongs to the FdhD family.</text>
</comment>
<proteinExistence type="inferred from homology"/>
<evidence type="ECO:0000256" key="1">
    <source>
        <dbReference type="ARBA" id="ARBA00022490"/>
    </source>
</evidence>
<feature type="active site" description="Cysteine persulfide intermediate" evidence="3">
    <location>
        <position position="131"/>
    </location>
</feature>
<dbReference type="AlphaFoldDB" id="A0A6J4P4H6"/>
<dbReference type="PIRSF" id="PIRSF015626">
    <property type="entry name" value="FdhD"/>
    <property type="match status" value="1"/>
</dbReference>
<keyword evidence="2 3" id="KW-0501">Molybdenum cofactor biosynthesis</keyword>
<comment type="function">
    <text evidence="3">Required for formate dehydrogenase (FDH) activity. Acts as a sulfur carrier protein that transfers sulfur from IscS to the molybdenum cofactor prior to its insertion into FDH.</text>
</comment>
<dbReference type="InterPro" id="IPR003786">
    <property type="entry name" value="FdhD"/>
</dbReference>
<evidence type="ECO:0000256" key="2">
    <source>
        <dbReference type="ARBA" id="ARBA00023150"/>
    </source>
</evidence>
<keyword evidence="1 3" id="KW-0963">Cytoplasm</keyword>
<gene>
    <name evidence="3" type="primary">fdhD</name>
    <name evidence="4" type="ORF">AVDCRST_MAG35-1165</name>
</gene>
<dbReference type="NCBIfam" id="NF001943">
    <property type="entry name" value="PRK00724.1-2"/>
    <property type="match status" value="1"/>
</dbReference>
<dbReference type="GO" id="GO:0016783">
    <property type="term" value="F:sulfurtransferase activity"/>
    <property type="evidence" value="ECO:0007669"/>
    <property type="project" value="InterPro"/>
</dbReference>
<dbReference type="PANTHER" id="PTHR30592">
    <property type="entry name" value="FORMATE DEHYDROGENASE"/>
    <property type="match status" value="1"/>
</dbReference>
<protein>
    <recommendedName>
        <fullName evidence="3">Sulfur carrier protein FdhD</fullName>
    </recommendedName>
</protein>
<dbReference type="SUPFAM" id="SSF53927">
    <property type="entry name" value="Cytidine deaminase-like"/>
    <property type="match status" value="1"/>
</dbReference>
<accession>A0A6J4P4H6</accession>
<reference evidence="4" key="1">
    <citation type="submission" date="2020-02" db="EMBL/GenBank/DDBJ databases">
        <authorList>
            <person name="Meier V. D."/>
        </authorList>
    </citation>
    <scope>NUCLEOTIDE SEQUENCE</scope>
    <source>
        <strain evidence="4">AVDCRST_MAG35</strain>
    </source>
</reference>
<evidence type="ECO:0000313" key="4">
    <source>
        <dbReference type="EMBL" id="CAA9406023.1"/>
    </source>
</evidence>